<gene>
    <name evidence="8" type="ordered locus">Turpa_0123</name>
</gene>
<keyword evidence="3 6" id="KW-0812">Transmembrane</keyword>
<dbReference type="AlphaFoldDB" id="I4B0H8"/>
<evidence type="ECO:0000313" key="8">
    <source>
        <dbReference type="EMBL" id="AFM10785.1"/>
    </source>
</evidence>
<feature type="domain" description="Sulfatase N-terminal" evidence="7">
    <location>
        <begin position="221"/>
        <end position="500"/>
    </location>
</feature>
<reference evidence="8 9" key="1">
    <citation type="submission" date="2012-06" db="EMBL/GenBank/DDBJ databases">
        <title>The complete chromosome of genome of Turneriella parva DSM 21527.</title>
        <authorList>
            <consortium name="US DOE Joint Genome Institute (JGI-PGF)"/>
            <person name="Lucas S."/>
            <person name="Han J."/>
            <person name="Lapidus A."/>
            <person name="Bruce D."/>
            <person name="Goodwin L."/>
            <person name="Pitluck S."/>
            <person name="Peters L."/>
            <person name="Kyrpides N."/>
            <person name="Mavromatis K."/>
            <person name="Ivanova N."/>
            <person name="Mikhailova N."/>
            <person name="Chertkov O."/>
            <person name="Detter J.C."/>
            <person name="Tapia R."/>
            <person name="Han C."/>
            <person name="Land M."/>
            <person name="Hauser L."/>
            <person name="Markowitz V."/>
            <person name="Cheng J.-F."/>
            <person name="Hugenholtz P."/>
            <person name="Woyke T."/>
            <person name="Wu D."/>
            <person name="Gronow S."/>
            <person name="Wellnitz S."/>
            <person name="Brambilla E."/>
            <person name="Klenk H.-P."/>
            <person name="Eisen J.A."/>
        </authorList>
    </citation>
    <scope>NUCLEOTIDE SEQUENCE [LARGE SCALE GENOMIC DNA]</scope>
    <source>
        <strain evidence="9">ATCC BAA-1111 / DSM 21527 / NCTC 11395 / H</strain>
    </source>
</reference>
<keyword evidence="5 6" id="KW-0472">Membrane</keyword>
<evidence type="ECO:0000256" key="1">
    <source>
        <dbReference type="ARBA" id="ARBA00004651"/>
    </source>
</evidence>
<dbReference type="PANTHER" id="PTHR47371">
    <property type="entry name" value="LIPOTEICHOIC ACID SYNTHASE"/>
    <property type="match status" value="1"/>
</dbReference>
<keyword evidence="4 6" id="KW-1133">Transmembrane helix</keyword>
<proteinExistence type="predicted"/>
<dbReference type="EMBL" id="CP002959">
    <property type="protein sequence ID" value="AFM10785.1"/>
    <property type="molecule type" value="Genomic_DNA"/>
</dbReference>
<protein>
    <submittedName>
        <fullName evidence="8">Sulfatase</fullName>
    </submittedName>
</protein>
<dbReference type="InterPro" id="IPR017850">
    <property type="entry name" value="Alkaline_phosphatase_core_sf"/>
</dbReference>
<evidence type="ECO:0000256" key="3">
    <source>
        <dbReference type="ARBA" id="ARBA00022692"/>
    </source>
</evidence>
<dbReference type="InterPro" id="IPR050448">
    <property type="entry name" value="OpgB/LTA_synthase_biosynth"/>
</dbReference>
<dbReference type="InterPro" id="IPR000917">
    <property type="entry name" value="Sulfatase_N"/>
</dbReference>
<sequence length="598" mass="67534">MFPLLFIVSRLAMIFAAHRENTDWFSFTFFLVSGGFLEFIIWHTFAGRLRARFVRPAFAPFADTTFNLVYAIVFITDLRVFTAFRRPLDLMLVREAFSAMPAETMISLLSLTDWLFIALALLTPFAARLPIVRIENPMRMPRALYALTVLLVCTGFFAGRWAPQIAAPAVRVPLLVVLNLFQKPTGLGAAVVKSPDKNPAEDFSELPVGSLAASAIAARTNVILIILESTGSRYVFDAALTRPGQGMPMPFLYSLSQKSLYLARHYATANSSPRALFSIFTGLYPEPVPEFFSLRPSLHIRTWTSYLPAASQFLVTPCAVEWYFPLGLLKNNGVEEIYGQRQLEFSEKRTHPAEGRNEEQTADFFVARVLKATQPFVATYISFAPHYPYHDYGERWHITQGDERLDRYVDNLRLVDAQIEKIHAALEKSGLLQNTVIVLVGDHSEAFRQHRGNYIHSLHSYEENLAVPALIYAPSLIKPRRVTSVTSHVDIGPTVLNLLKIPYKAKQFQGVSLVRPFDREHILAYGNEETVTVYSKDGLKTQYLRTGICRRFDLAADPAELKQLNCPPGLDALKAARSYKDQQLVFLEKLHSRALRQP</sequence>
<dbReference type="HOGENOM" id="CLU_456284_0_0_12"/>
<keyword evidence="9" id="KW-1185">Reference proteome</keyword>
<feature type="transmembrane region" description="Helical" evidence="6">
    <location>
        <begin position="26"/>
        <end position="45"/>
    </location>
</feature>
<evidence type="ECO:0000256" key="6">
    <source>
        <dbReference type="SAM" id="Phobius"/>
    </source>
</evidence>
<name>I4B0H8_TURPD</name>
<dbReference type="SUPFAM" id="SSF53649">
    <property type="entry name" value="Alkaline phosphatase-like"/>
    <property type="match status" value="1"/>
</dbReference>
<dbReference type="OrthoDB" id="5901192at2"/>
<feature type="transmembrane region" description="Helical" evidence="6">
    <location>
        <begin position="143"/>
        <end position="162"/>
    </location>
</feature>
<dbReference type="PANTHER" id="PTHR47371:SF3">
    <property type="entry name" value="PHOSPHOGLYCEROL TRANSFERASE I"/>
    <property type="match status" value="1"/>
</dbReference>
<keyword evidence="2" id="KW-1003">Cell membrane</keyword>
<evidence type="ECO:0000256" key="2">
    <source>
        <dbReference type="ARBA" id="ARBA00022475"/>
    </source>
</evidence>
<dbReference type="Pfam" id="PF00884">
    <property type="entry name" value="Sulfatase"/>
    <property type="match status" value="1"/>
</dbReference>
<dbReference type="GO" id="GO:0005886">
    <property type="term" value="C:plasma membrane"/>
    <property type="evidence" value="ECO:0007669"/>
    <property type="project" value="UniProtKB-SubCell"/>
</dbReference>
<feature type="transmembrane region" description="Helical" evidence="6">
    <location>
        <begin position="104"/>
        <end position="122"/>
    </location>
</feature>
<comment type="subcellular location">
    <subcellularLocation>
        <location evidence="1">Cell membrane</location>
        <topology evidence="1">Multi-pass membrane protein</topology>
    </subcellularLocation>
</comment>
<dbReference type="RefSeq" id="WP_014801306.1">
    <property type="nucleotide sequence ID" value="NC_018020.1"/>
</dbReference>
<dbReference type="STRING" id="869212.Turpa_0123"/>
<dbReference type="Proteomes" id="UP000006048">
    <property type="component" value="Chromosome"/>
</dbReference>
<accession>I4B0H8</accession>
<dbReference type="Gene3D" id="3.40.720.10">
    <property type="entry name" value="Alkaline Phosphatase, subunit A"/>
    <property type="match status" value="1"/>
</dbReference>
<evidence type="ECO:0000313" key="9">
    <source>
        <dbReference type="Proteomes" id="UP000006048"/>
    </source>
</evidence>
<evidence type="ECO:0000256" key="4">
    <source>
        <dbReference type="ARBA" id="ARBA00022989"/>
    </source>
</evidence>
<dbReference type="KEGG" id="tpx:Turpa_0123"/>
<evidence type="ECO:0000256" key="5">
    <source>
        <dbReference type="ARBA" id="ARBA00023136"/>
    </source>
</evidence>
<organism evidence="8 9">
    <name type="scientific">Turneriella parva (strain ATCC BAA-1111 / DSM 21527 / NCTC 11395 / H)</name>
    <name type="common">Leptospira parva</name>
    <dbReference type="NCBI Taxonomy" id="869212"/>
    <lineage>
        <taxon>Bacteria</taxon>
        <taxon>Pseudomonadati</taxon>
        <taxon>Spirochaetota</taxon>
        <taxon>Spirochaetia</taxon>
        <taxon>Leptospirales</taxon>
        <taxon>Leptospiraceae</taxon>
        <taxon>Turneriella</taxon>
    </lineage>
</organism>
<evidence type="ECO:0000259" key="7">
    <source>
        <dbReference type="Pfam" id="PF00884"/>
    </source>
</evidence>